<gene>
    <name evidence="5" type="ORF">AN218_18335</name>
</gene>
<evidence type="ECO:0000313" key="5">
    <source>
        <dbReference type="EMBL" id="OEV10263.1"/>
    </source>
</evidence>
<evidence type="ECO:0000256" key="1">
    <source>
        <dbReference type="ARBA" id="ARBA00001974"/>
    </source>
</evidence>
<keyword evidence="6" id="KW-1185">Reference proteome</keyword>
<dbReference type="PRINTS" id="PR00420">
    <property type="entry name" value="RNGMNOXGNASE"/>
</dbReference>
<dbReference type="PANTHER" id="PTHR43004">
    <property type="entry name" value="TRK SYSTEM POTASSIUM UPTAKE PROTEIN"/>
    <property type="match status" value="1"/>
</dbReference>
<dbReference type="GO" id="GO:0071949">
    <property type="term" value="F:FAD binding"/>
    <property type="evidence" value="ECO:0007669"/>
    <property type="project" value="InterPro"/>
</dbReference>
<evidence type="ECO:0000313" key="6">
    <source>
        <dbReference type="Proteomes" id="UP000176005"/>
    </source>
</evidence>
<dbReference type="InterPro" id="IPR050641">
    <property type="entry name" value="RIFMO-like"/>
</dbReference>
<keyword evidence="2" id="KW-0285">Flavoprotein</keyword>
<accession>A0A1E7L2K2</accession>
<dbReference type="EMBL" id="LJGW01000311">
    <property type="protein sequence ID" value="OEV10263.1"/>
    <property type="molecule type" value="Genomic_DNA"/>
</dbReference>
<dbReference type="GO" id="GO:0016709">
    <property type="term" value="F:oxidoreductase activity, acting on paired donors, with incorporation or reduction of molecular oxygen, NAD(P)H as one donor, and incorporation of one atom of oxygen"/>
    <property type="evidence" value="ECO:0007669"/>
    <property type="project" value="UniProtKB-ARBA"/>
</dbReference>
<dbReference type="RefSeq" id="WP_070017975.1">
    <property type="nucleotide sequence ID" value="NZ_LJGW01000311.1"/>
</dbReference>
<evidence type="ECO:0000259" key="4">
    <source>
        <dbReference type="Pfam" id="PF01494"/>
    </source>
</evidence>
<dbReference type="Gene3D" id="3.40.30.120">
    <property type="match status" value="1"/>
</dbReference>
<organism evidence="5 6">
    <name type="scientific">Streptomyces nanshensis</name>
    <dbReference type="NCBI Taxonomy" id="518642"/>
    <lineage>
        <taxon>Bacteria</taxon>
        <taxon>Bacillati</taxon>
        <taxon>Actinomycetota</taxon>
        <taxon>Actinomycetes</taxon>
        <taxon>Kitasatosporales</taxon>
        <taxon>Streptomycetaceae</taxon>
        <taxon>Streptomyces</taxon>
    </lineage>
</organism>
<protein>
    <submittedName>
        <fullName evidence="5">Monooxygenase</fullName>
    </submittedName>
</protein>
<evidence type="ECO:0000256" key="3">
    <source>
        <dbReference type="ARBA" id="ARBA00022827"/>
    </source>
</evidence>
<dbReference type="Gene3D" id="3.30.70.2450">
    <property type="match status" value="1"/>
</dbReference>
<comment type="cofactor">
    <cofactor evidence="1">
        <name>FAD</name>
        <dbReference type="ChEBI" id="CHEBI:57692"/>
    </cofactor>
</comment>
<keyword evidence="5" id="KW-0560">Oxidoreductase</keyword>
<keyword evidence="3" id="KW-0274">FAD</keyword>
<dbReference type="AlphaFoldDB" id="A0A1E7L2K2"/>
<sequence length="511" mass="55595">MPTDTPTVIVSGAGPTGLALASELSGAGVRCRVVEKRPRPSPWSRAFGLMPRTMELLDMRGQMEPYLEAGLPCSRPPLGDLRGHLDYHRLDTPFPYILIIPQSRTEELLEKAAVEEGAEIERGAEVTGVHQDPGSVRVEITGADGTTRTETADFLVGCDGVRSTVRQSVGIPFPGRDYHQSLMIVDAPLGRPPEPEVYARITRRGMVAAYPFGDGTFRLIILDRQKMNVPVEQPLTLDEASESVRGILGIDLEPYDPLWLSRFRSAQRHAPRYRQGRVLLAGDAAHTHIPSGGQGLQVGVQDAMNLGWKLVAELSGRAPDWLLDSYERERLPIAEATLRKTDMNFRFETSDSAPSRLARWLVMKGGRIGPLQTPVLKEFANFTLRYPPPPHTGPGGRAGGRVGKGPNSLVGTRIPDATLHGGGDRSRRLFELFRDRRFVLLDQTPGGRAAAAAGQGWGDRVRVTRAHAQGRTGLPEVLLARPDGYVAWAAGADGADGVRTALAHWCGAPQP</sequence>
<proteinExistence type="predicted"/>
<dbReference type="InterPro" id="IPR002938">
    <property type="entry name" value="FAD-bd"/>
</dbReference>
<dbReference type="Proteomes" id="UP000176005">
    <property type="component" value="Unassembled WGS sequence"/>
</dbReference>
<dbReference type="Pfam" id="PF01494">
    <property type="entry name" value="FAD_binding_3"/>
    <property type="match status" value="1"/>
</dbReference>
<dbReference type="SUPFAM" id="SSF51905">
    <property type="entry name" value="FAD/NAD(P)-binding domain"/>
    <property type="match status" value="1"/>
</dbReference>
<name>A0A1E7L2K2_9ACTN</name>
<feature type="domain" description="FAD-binding" evidence="4">
    <location>
        <begin position="7"/>
        <end position="340"/>
    </location>
</feature>
<evidence type="ECO:0000256" key="2">
    <source>
        <dbReference type="ARBA" id="ARBA00022630"/>
    </source>
</evidence>
<dbReference type="PATRIC" id="fig|518642.10.peg.4244"/>
<reference evidence="5 6" key="1">
    <citation type="journal article" date="2016" name="Front. Microbiol.">
        <title>Comparative Genomics Analysis of Streptomyces Species Reveals Their Adaptation to the Marine Environment and Their Diversity at the Genomic Level.</title>
        <authorList>
            <person name="Tian X."/>
            <person name="Zhang Z."/>
            <person name="Yang T."/>
            <person name="Chen M."/>
            <person name="Li J."/>
            <person name="Chen F."/>
            <person name="Yang J."/>
            <person name="Li W."/>
            <person name="Zhang B."/>
            <person name="Zhang Z."/>
            <person name="Wu J."/>
            <person name="Zhang C."/>
            <person name="Long L."/>
            <person name="Xiao J."/>
        </authorList>
    </citation>
    <scope>NUCLEOTIDE SEQUENCE [LARGE SCALE GENOMIC DNA]</scope>
    <source>
        <strain evidence="5 6">SCSIO 10429</strain>
    </source>
</reference>
<comment type="caution">
    <text evidence="5">The sequence shown here is derived from an EMBL/GenBank/DDBJ whole genome shotgun (WGS) entry which is preliminary data.</text>
</comment>
<dbReference type="InterPro" id="IPR036188">
    <property type="entry name" value="FAD/NAD-bd_sf"/>
</dbReference>
<keyword evidence="5" id="KW-0503">Monooxygenase</keyword>
<dbReference type="PANTHER" id="PTHR43004:SF19">
    <property type="entry name" value="BINDING MONOOXYGENASE, PUTATIVE (JCVI)-RELATED"/>
    <property type="match status" value="1"/>
</dbReference>
<dbReference type="Pfam" id="PF21274">
    <property type="entry name" value="Rng_hyd_C"/>
    <property type="match status" value="1"/>
</dbReference>
<dbReference type="Gene3D" id="3.50.50.60">
    <property type="entry name" value="FAD/NAD(P)-binding domain"/>
    <property type="match status" value="1"/>
</dbReference>